<dbReference type="GO" id="GO:0034247">
    <property type="term" value="P:snoRNA splicing"/>
    <property type="evidence" value="ECO:0007669"/>
    <property type="project" value="EnsemblFungi"/>
</dbReference>
<dbReference type="Gene3D" id="2.130.10.10">
    <property type="entry name" value="YVTN repeat-like/Quinoprotein amine dehydrogenase"/>
    <property type="match status" value="2"/>
</dbReference>
<organism evidence="5 6">
    <name type="scientific">Komagataella phaffii (strain GS115 / ATCC 20864)</name>
    <name type="common">Yeast</name>
    <name type="synonym">Pichia pastoris</name>
    <dbReference type="NCBI Taxonomy" id="644223"/>
    <lineage>
        <taxon>Eukaryota</taxon>
        <taxon>Fungi</taxon>
        <taxon>Dikarya</taxon>
        <taxon>Ascomycota</taxon>
        <taxon>Saccharomycotina</taxon>
        <taxon>Pichiomycetes</taxon>
        <taxon>Pichiales</taxon>
        <taxon>Pichiaceae</taxon>
        <taxon>Komagataella</taxon>
    </lineage>
</organism>
<evidence type="ECO:0000256" key="4">
    <source>
        <dbReference type="SAM" id="MobiDB-lite"/>
    </source>
</evidence>
<dbReference type="PRINTS" id="PR00320">
    <property type="entry name" value="GPROTEINBRPT"/>
</dbReference>
<dbReference type="AlphaFoldDB" id="C4R1W1"/>
<evidence type="ECO:0000256" key="3">
    <source>
        <dbReference type="PROSITE-ProRule" id="PRU00221"/>
    </source>
</evidence>
<protein>
    <submittedName>
        <fullName evidence="5">Splicing factor, component of the U4/U6-U5 snRNP complex</fullName>
    </submittedName>
</protein>
<dbReference type="GO" id="GO:0017070">
    <property type="term" value="F:U6 snRNA binding"/>
    <property type="evidence" value="ECO:0007669"/>
    <property type="project" value="TreeGrafter"/>
</dbReference>
<gene>
    <name evidence="5" type="ordered locus">PAS_chr2-2_0424</name>
</gene>
<feature type="repeat" description="WD" evidence="3">
    <location>
        <begin position="305"/>
        <end position="346"/>
    </location>
</feature>
<dbReference type="PANTHER" id="PTHR19846">
    <property type="entry name" value="WD40 REPEAT PROTEIN"/>
    <property type="match status" value="1"/>
</dbReference>
<dbReference type="SUPFAM" id="SSF50978">
    <property type="entry name" value="WD40 repeat-like"/>
    <property type="match status" value="1"/>
</dbReference>
<dbReference type="SMART" id="SM00320">
    <property type="entry name" value="WD40"/>
    <property type="match status" value="7"/>
</dbReference>
<dbReference type="PROSITE" id="PS50082">
    <property type="entry name" value="WD_REPEATS_2"/>
    <property type="match status" value="4"/>
</dbReference>
<dbReference type="KEGG" id="ppa:PAS_chr2-2_0424"/>
<feature type="repeat" description="WD" evidence="3">
    <location>
        <begin position="387"/>
        <end position="424"/>
    </location>
</feature>
<sequence length="424" mass="48422">MQTFTKNRSASRSPRELNEQIMSHSEYDENKQRVSEATSADRFYEPKLSSYPNVSIEESDENEEFYTPGSENLYHCRMRIAKWSLKQTSRMHKGFRLFVKNNSLNEILMEKRRVNALYSTFCLNNSQSLTGRCISIVRVSPDDQAVAAGSWDGNTYILNSQDLSLRRVLYGNNSKIGGIDWYYDSRIIATSQSDGTINLFQYNTDTDTKNTETNNSRDSKLQGHNDRVARLSFHPMGRYLASASFDSTWRYWDVETQQQLLLQEGHTKPVFTVEHQPNGSLISSAGLDGIVKIWDLRLGKCISNLEGHMGSIYGSSWRYNGYELATASSDGSIKIWDMRMQKEKVSIPAHSKLISDVRLLDNVMISSSYDNTINIFSSDNWVKIKTIKGHTDKVMSCDITKSGQSIFSSGWDRTIKLYKSAKEY</sequence>
<feature type="compositionally biased region" description="Polar residues" evidence="4">
    <location>
        <begin position="1"/>
        <end position="12"/>
    </location>
</feature>
<dbReference type="InterPro" id="IPR036322">
    <property type="entry name" value="WD40_repeat_dom_sf"/>
</dbReference>
<feature type="region of interest" description="Disordered" evidence="4">
    <location>
        <begin position="1"/>
        <end position="39"/>
    </location>
</feature>
<dbReference type="RefSeq" id="XP_002491765.1">
    <property type="nucleotide sequence ID" value="XM_002491720.1"/>
</dbReference>
<accession>C4R1W1</accession>
<dbReference type="Proteomes" id="UP000000314">
    <property type="component" value="Chromosome 2"/>
</dbReference>
<dbReference type="eggNOG" id="KOG0272">
    <property type="taxonomic scope" value="Eukaryota"/>
</dbReference>
<keyword evidence="6" id="KW-1185">Reference proteome</keyword>
<evidence type="ECO:0000313" key="5">
    <source>
        <dbReference type="EMBL" id="CAY69485.1"/>
    </source>
</evidence>
<dbReference type="GO" id="GO:0046540">
    <property type="term" value="C:U4/U6 x U5 tri-snRNP complex"/>
    <property type="evidence" value="ECO:0007669"/>
    <property type="project" value="EnsemblFungi"/>
</dbReference>
<feature type="compositionally biased region" description="Basic and acidic residues" evidence="4">
    <location>
        <begin position="25"/>
        <end position="34"/>
    </location>
</feature>
<feature type="repeat" description="WD" evidence="3">
    <location>
        <begin position="221"/>
        <end position="262"/>
    </location>
</feature>
<dbReference type="GO" id="GO:0000393">
    <property type="term" value="P:spliceosomal conformational changes to generate catalytic conformation"/>
    <property type="evidence" value="ECO:0007669"/>
    <property type="project" value="EnsemblFungi"/>
</dbReference>
<evidence type="ECO:0000256" key="2">
    <source>
        <dbReference type="ARBA" id="ARBA00022737"/>
    </source>
</evidence>
<dbReference type="PANTHER" id="PTHR19846:SF0">
    <property type="entry name" value="PRE-MRNA PROCESSING FACTOR 4"/>
    <property type="match status" value="1"/>
</dbReference>
<dbReference type="EMBL" id="FN392320">
    <property type="protein sequence ID" value="CAY69485.1"/>
    <property type="molecule type" value="Genomic_DNA"/>
</dbReference>
<reference evidence="5 6" key="1">
    <citation type="journal article" date="2009" name="Nat. Biotechnol.">
        <title>Genome sequence of the recombinant protein production host Pichia pastoris.</title>
        <authorList>
            <person name="De Schutter K."/>
            <person name="Lin Y.C."/>
            <person name="Tiels P."/>
            <person name="Van Hecke A."/>
            <person name="Glinka S."/>
            <person name="Weber-Lehmann J."/>
            <person name="Rouze P."/>
            <person name="Van de Peer Y."/>
            <person name="Callewaert N."/>
        </authorList>
    </citation>
    <scope>NUCLEOTIDE SEQUENCE [LARGE SCALE GENOMIC DNA]</scope>
    <source>
        <strain evidence="6">GS115 / ATCC 20864</strain>
    </source>
</reference>
<dbReference type="GO" id="GO:0030621">
    <property type="term" value="F:U4 snRNA binding"/>
    <property type="evidence" value="ECO:0007669"/>
    <property type="project" value="TreeGrafter"/>
</dbReference>
<keyword evidence="2" id="KW-0677">Repeat</keyword>
<dbReference type="GeneID" id="8199127"/>
<keyword evidence="1 3" id="KW-0853">WD repeat</keyword>
<evidence type="ECO:0000256" key="1">
    <source>
        <dbReference type="ARBA" id="ARBA00022574"/>
    </source>
</evidence>
<name>C4R1W1_KOMPG</name>
<dbReference type="OrthoDB" id="540662at2759"/>
<dbReference type="CDD" id="cd00200">
    <property type="entry name" value="WD40"/>
    <property type="match status" value="1"/>
</dbReference>
<dbReference type="SMR" id="C4R1W1"/>
<dbReference type="FunCoup" id="C4R1W1">
    <property type="interactions" value="434"/>
</dbReference>
<dbReference type="InParanoid" id="C4R1W1"/>
<feature type="repeat" description="WD" evidence="3">
    <location>
        <begin position="263"/>
        <end position="304"/>
    </location>
</feature>
<dbReference type="InterPro" id="IPR001680">
    <property type="entry name" value="WD40_rpt"/>
</dbReference>
<dbReference type="OMA" id="ARIDIAM"/>
<dbReference type="Pfam" id="PF00400">
    <property type="entry name" value="WD40"/>
    <property type="match status" value="6"/>
</dbReference>
<dbReference type="STRING" id="644223.C4R1W1"/>
<dbReference type="InterPro" id="IPR015943">
    <property type="entry name" value="WD40/YVTN_repeat-like_dom_sf"/>
</dbReference>
<dbReference type="PROSITE" id="PS00678">
    <property type="entry name" value="WD_REPEATS_1"/>
    <property type="match status" value="2"/>
</dbReference>
<evidence type="ECO:0000313" key="6">
    <source>
        <dbReference type="Proteomes" id="UP000000314"/>
    </source>
</evidence>
<dbReference type="HOGENOM" id="CLU_000288_57_20_1"/>
<dbReference type="PROSITE" id="PS50294">
    <property type="entry name" value="WD_REPEATS_REGION"/>
    <property type="match status" value="4"/>
</dbReference>
<dbReference type="InterPro" id="IPR019775">
    <property type="entry name" value="WD40_repeat_CS"/>
</dbReference>
<dbReference type="InterPro" id="IPR020472">
    <property type="entry name" value="WD40_PAC1"/>
</dbReference>
<proteinExistence type="predicted"/>